<dbReference type="InterPro" id="IPR014238">
    <property type="entry name" value="Spore_YlmC/YmxH"/>
</dbReference>
<gene>
    <name evidence="2" type="ORF">LG34_12675</name>
</gene>
<dbReference type="PANTHER" id="PTHR40061">
    <property type="entry name" value="SPORULATION PROTEIN YLMC-RELATED"/>
    <property type="match status" value="1"/>
</dbReference>
<dbReference type="Proteomes" id="UP000245288">
    <property type="component" value="Unassembled WGS sequence"/>
</dbReference>
<proteinExistence type="predicted"/>
<dbReference type="SUPFAM" id="SSF50346">
    <property type="entry name" value="PRC-barrel domain"/>
    <property type="match status" value="1"/>
</dbReference>
<dbReference type="AlphaFoldDB" id="A0A2V1JQC8"/>
<dbReference type="EMBL" id="JRFU01000140">
    <property type="protein sequence ID" value="PWE85964.1"/>
    <property type="molecule type" value="Genomic_DNA"/>
</dbReference>
<dbReference type="RefSeq" id="WP_109216312.1">
    <property type="nucleotide sequence ID" value="NZ_CABMEW010000011.1"/>
</dbReference>
<protein>
    <recommendedName>
        <fullName evidence="1">PRC-barrel domain-containing protein</fullName>
    </recommendedName>
</protein>
<dbReference type="PANTHER" id="PTHR40061:SF1">
    <property type="entry name" value="SPORULATION PROTEIN YLMC-RELATED"/>
    <property type="match status" value="1"/>
</dbReference>
<dbReference type="NCBIfam" id="TIGR02888">
    <property type="entry name" value="spore_YlmC_YmxH"/>
    <property type="match status" value="1"/>
</dbReference>
<accession>A0A2V1JQC8</accession>
<dbReference type="Gene3D" id="2.30.30.240">
    <property type="entry name" value="PRC-barrel domain"/>
    <property type="match status" value="1"/>
</dbReference>
<organism evidence="2 3">
    <name type="scientific">Eubacterium ramulus</name>
    <dbReference type="NCBI Taxonomy" id="39490"/>
    <lineage>
        <taxon>Bacteria</taxon>
        <taxon>Bacillati</taxon>
        <taxon>Bacillota</taxon>
        <taxon>Clostridia</taxon>
        <taxon>Eubacteriales</taxon>
        <taxon>Eubacteriaceae</taxon>
        <taxon>Eubacterium</taxon>
    </lineage>
</organism>
<name>A0A2V1JQC8_EUBRA</name>
<evidence type="ECO:0000313" key="3">
    <source>
        <dbReference type="Proteomes" id="UP000245288"/>
    </source>
</evidence>
<dbReference type="OrthoDB" id="6024937at2"/>
<evidence type="ECO:0000313" key="2">
    <source>
        <dbReference type="EMBL" id="PWE85964.1"/>
    </source>
</evidence>
<dbReference type="InterPro" id="IPR027275">
    <property type="entry name" value="PRC-brl_dom"/>
</dbReference>
<reference evidence="2 3" key="1">
    <citation type="submission" date="2014-09" db="EMBL/GenBank/DDBJ databases">
        <title>Butyrate-producing bacteria isolated from human gut.</title>
        <authorList>
            <person name="Zhang Q."/>
            <person name="Zhao L."/>
        </authorList>
    </citation>
    <scope>NUCLEOTIDE SEQUENCE [LARGE SCALE GENOMIC DNA]</scope>
    <source>
        <strain evidence="2 3">21</strain>
    </source>
</reference>
<comment type="caution">
    <text evidence="2">The sequence shown here is derived from an EMBL/GenBank/DDBJ whole genome shotgun (WGS) entry which is preliminary data.</text>
</comment>
<keyword evidence="3" id="KW-1185">Reference proteome</keyword>
<sequence>MRLCEFSRKEVINASDCRCLGNVCDLEFDECSGQICAMIIKGPPKWFHLVGCDTEYVIDWKKIVRIGPDVILVDICAEKCLHKL</sequence>
<evidence type="ECO:0000259" key="1">
    <source>
        <dbReference type="Pfam" id="PF05239"/>
    </source>
</evidence>
<dbReference type="Pfam" id="PF05239">
    <property type="entry name" value="PRC"/>
    <property type="match status" value="1"/>
</dbReference>
<feature type="domain" description="PRC-barrel" evidence="1">
    <location>
        <begin position="2"/>
        <end position="75"/>
    </location>
</feature>
<dbReference type="InterPro" id="IPR011033">
    <property type="entry name" value="PRC_barrel-like_sf"/>
</dbReference>